<keyword evidence="4" id="KW-1185">Reference proteome</keyword>
<feature type="compositionally biased region" description="Polar residues" evidence="2">
    <location>
        <begin position="800"/>
        <end position="817"/>
    </location>
</feature>
<dbReference type="AlphaFoldDB" id="A0A9P7FVW0"/>
<evidence type="ECO:0000256" key="2">
    <source>
        <dbReference type="SAM" id="MobiDB-lite"/>
    </source>
</evidence>
<feature type="region of interest" description="Disordered" evidence="2">
    <location>
        <begin position="775"/>
        <end position="861"/>
    </location>
</feature>
<dbReference type="Proteomes" id="UP000717328">
    <property type="component" value="Unassembled WGS sequence"/>
</dbReference>
<feature type="compositionally biased region" description="Basic and acidic residues" evidence="2">
    <location>
        <begin position="293"/>
        <end position="303"/>
    </location>
</feature>
<feature type="compositionally biased region" description="Low complexity" evidence="2">
    <location>
        <begin position="595"/>
        <end position="611"/>
    </location>
</feature>
<feature type="compositionally biased region" description="Low complexity" evidence="2">
    <location>
        <begin position="640"/>
        <end position="656"/>
    </location>
</feature>
<accession>A0A9P7FVW0</accession>
<dbReference type="EMBL" id="JABCKI010005785">
    <property type="protein sequence ID" value="KAG5638059.1"/>
    <property type="molecule type" value="Genomic_DNA"/>
</dbReference>
<feature type="compositionally biased region" description="Low complexity" evidence="2">
    <location>
        <begin position="479"/>
        <end position="499"/>
    </location>
</feature>
<proteinExistence type="predicted"/>
<feature type="region of interest" description="Disordered" evidence="2">
    <location>
        <begin position="293"/>
        <end position="346"/>
    </location>
</feature>
<reference evidence="3" key="1">
    <citation type="submission" date="2021-02" db="EMBL/GenBank/DDBJ databases">
        <authorList>
            <person name="Nieuwenhuis M."/>
            <person name="Van De Peppel L.J.J."/>
        </authorList>
    </citation>
    <scope>NUCLEOTIDE SEQUENCE</scope>
    <source>
        <strain evidence="3">D49</strain>
    </source>
</reference>
<feature type="compositionally biased region" description="Low complexity" evidence="2">
    <location>
        <begin position="927"/>
        <end position="940"/>
    </location>
</feature>
<comment type="caution">
    <text evidence="3">The sequence shown here is derived from an EMBL/GenBank/DDBJ whole genome shotgun (WGS) entry which is preliminary data.</text>
</comment>
<feature type="region of interest" description="Disordered" evidence="2">
    <location>
        <begin position="246"/>
        <end position="271"/>
    </location>
</feature>
<protein>
    <submittedName>
        <fullName evidence="3">Uncharacterized protein</fullName>
    </submittedName>
</protein>
<feature type="compositionally biased region" description="Pro residues" evidence="2">
    <location>
        <begin position="941"/>
        <end position="951"/>
    </location>
</feature>
<feature type="compositionally biased region" description="Polar residues" evidence="2">
    <location>
        <begin position="157"/>
        <end position="176"/>
    </location>
</feature>
<feature type="coiled-coil region" evidence="1">
    <location>
        <begin position="992"/>
        <end position="1031"/>
    </location>
</feature>
<dbReference type="OrthoDB" id="3231855at2759"/>
<evidence type="ECO:0000313" key="3">
    <source>
        <dbReference type="EMBL" id="KAG5638059.1"/>
    </source>
</evidence>
<feature type="region of interest" description="Disordered" evidence="2">
    <location>
        <begin position="884"/>
        <end position="970"/>
    </location>
</feature>
<feature type="region of interest" description="Disordered" evidence="2">
    <location>
        <begin position="395"/>
        <end position="760"/>
    </location>
</feature>
<feature type="compositionally biased region" description="Pro residues" evidence="2">
    <location>
        <begin position="185"/>
        <end position="197"/>
    </location>
</feature>
<evidence type="ECO:0000256" key="1">
    <source>
        <dbReference type="SAM" id="Coils"/>
    </source>
</evidence>
<feature type="compositionally biased region" description="Low complexity" evidence="2">
    <location>
        <begin position="449"/>
        <end position="472"/>
    </location>
</feature>
<reference evidence="3" key="2">
    <citation type="submission" date="2021-10" db="EMBL/GenBank/DDBJ databases">
        <title>Phylogenomics reveals ancestral predisposition of the termite-cultivated fungus Termitomyces towards a domesticated lifestyle.</title>
        <authorList>
            <person name="Auxier B."/>
            <person name="Grum-Grzhimaylo A."/>
            <person name="Cardenas M.E."/>
            <person name="Lodge J.D."/>
            <person name="Laessoe T."/>
            <person name="Pedersen O."/>
            <person name="Smith M.E."/>
            <person name="Kuyper T.W."/>
            <person name="Franco-Molano E.A."/>
            <person name="Baroni T.J."/>
            <person name="Aanen D.K."/>
        </authorList>
    </citation>
    <scope>NUCLEOTIDE SEQUENCE</scope>
    <source>
        <strain evidence="3">D49</strain>
    </source>
</reference>
<feature type="compositionally biased region" description="Polar residues" evidence="2">
    <location>
        <begin position="224"/>
        <end position="234"/>
    </location>
</feature>
<keyword evidence="1" id="KW-0175">Coiled coil</keyword>
<gene>
    <name evidence="3" type="ORF">H0H81_002093</name>
</gene>
<feature type="compositionally biased region" description="Polar residues" evidence="2">
    <location>
        <begin position="260"/>
        <end position="271"/>
    </location>
</feature>
<name>A0A9P7FVW0_9AGAR</name>
<evidence type="ECO:0000313" key="4">
    <source>
        <dbReference type="Proteomes" id="UP000717328"/>
    </source>
</evidence>
<feature type="region of interest" description="Disordered" evidence="2">
    <location>
        <begin position="359"/>
        <end position="380"/>
    </location>
</feature>
<feature type="compositionally biased region" description="Low complexity" evidence="2">
    <location>
        <begin position="775"/>
        <end position="790"/>
    </location>
</feature>
<feature type="region of interest" description="Disordered" evidence="2">
    <location>
        <begin position="157"/>
        <end position="234"/>
    </location>
</feature>
<feature type="compositionally biased region" description="Pro residues" evidence="2">
    <location>
        <begin position="418"/>
        <end position="433"/>
    </location>
</feature>
<organism evidence="3 4">
    <name type="scientific">Sphagnurus paluster</name>
    <dbReference type="NCBI Taxonomy" id="117069"/>
    <lineage>
        <taxon>Eukaryota</taxon>
        <taxon>Fungi</taxon>
        <taxon>Dikarya</taxon>
        <taxon>Basidiomycota</taxon>
        <taxon>Agaricomycotina</taxon>
        <taxon>Agaricomycetes</taxon>
        <taxon>Agaricomycetidae</taxon>
        <taxon>Agaricales</taxon>
        <taxon>Tricholomatineae</taxon>
        <taxon>Lyophyllaceae</taxon>
        <taxon>Sphagnurus</taxon>
    </lineage>
</organism>
<feature type="compositionally biased region" description="Low complexity" evidence="2">
    <location>
        <begin position="823"/>
        <end position="838"/>
    </location>
</feature>
<sequence>MSILSSFFWTRRRRGFKINATAASMMDHLFSILIGLGVRIVIDFVSHQDNRVVGTLVGLWEGIVIQHFLKKNPKSYDAYVAYAVRLFVDFLFSESLSRLVLTIIWTSLGVVLADVAPSVWRDTGMRRSWRHLRRDLYILTHSLPTFRIARPRTVRFSPSRSGSVVTSATGQSGNPNTTRSRPTTLAPPAPRNPPKRPVPGAFPGDASETETELGSVVGTPRAASVTSTSPGTTHRFSSFIRRSVTVESESEHSYDLDEGNISTSSDSAYTRTPTLAEVPTIEDEDELREVVLDNEKQKEDEATPKQSSMVLPPTPSDSALAPNLHQEEPQEIQPPVSEVPNIPDYDEWDNISRREALNFTPPLPAGVQTPTQPAPPYIDLDTESLLASVLAEKRTGNADSGADAKAVDDLADPWATSTPPPADLDANPPPPPAKAESVAGSNWGAVPPKKAASVAGSSWGAAPPPKAESVAGSTGGGASAKKAGSVAGSSWGAAPPAKAESVAGSSFGAVPPPKAESVAGSTWGANPPPKAGSVAGSSWGANPPPKAGSVAGSSWGANPPPKAGSVAGSSWGANPPPKAESVAGSSWGANPPPKAGSVAGSSWGAAPPAKAESVAGSTWGDAPPPKAESVAASTRGGAPPKKAGSVAGSSSGEVPPAKAESVAGSNRGEVPPTKAESVAGSTRGGAPAKKTGSVAGSSWGEAPPAKAESVADSEYAPSKAGSVIGSSWGAVPPAKAGSVAGSTRGGVPPPKAESVAGSSWGNLAGKAGSIIGSSWGAAAAPKAPSATGSSWGAVPPKKASSVTSGWGAAKSTTSTVPPSRLPDTTFTTTTGGDATVDFDSLDRDRPPSYAQFDFDNFNGSEFGGDVPVTEKKHMDILDLLSTVDEGSKAEDNATNAGTFDADIESVRQLQDPPATRASTPAPVRTGTRPSTPAPVRTATRPPTPAPAPVPTQAPVAKEEEVVDNEPFPVKGSEQASRALELRKEAIQVAKGLAELKQQVEEAKAMELADEADKLQLLIDTTTKKANRTKEKAERWYADVRGKGAADPVADINMEDVPADDIPSQLEQALALLLLKNKPALKVKVAMAKKGGKAQKAAITSTLNTLKIDVPDTNRRDILITLPTTGA</sequence>